<feature type="signal peptide" evidence="1">
    <location>
        <begin position="1"/>
        <end position="20"/>
    </location>
</feature>
<evidence type="ECO:0000313" key="2">
    <source>
        <dbReference type="EMBL" id="KAL1375150.1"/>
    </source>
</evidence>
<evidence type="ECO:0000313" key="3">
    <source>
        <dbReference type="Proteomes" id="UP001562425"/>
    </source>
</evidence>
<dbReference type="SMART" id="SM00697">
    <property type="entry name" value="DM8"/>
    <property type="match status" value="1"/>
</dbReference>
<keyword evidence="1" id="KW-0732">Signal</keyword>
<protein>
    <submittedName>
        <fullName evidence="2">Uncharacterized protein</fullName>
    </submittedName>
</protein>
<dbReference type="EMBL" id="JBEHCU010012737">
    <property type="protein sequence ID" value="KAL1375150.1"/>
    <property type="molecule type" value="Genomic_DNA"/>
</dbReference>
<dbReference type="Pfam" id="PF06477">
    <property type="entry name" value="DUF1091"/>
    <property type="match status" value="1"/>
</dbReference>
<comment type="caution">
    <text evidence="2">The sequence shown here is derived from an EMBL/GenBank/DDBJ whole genome shotgun (WGS) entry which is preliminary data.</text>
</comment>
<dbReference type="InterPro" id="IPR010512">
    <property type="entry name" value="DUF1091"/>
</dbReference>
<dbReference type="Proteomes" id="UP001562425">
    <property type="component" value="Unassembled WGS sequence"/>
</dbReference>
<dbReference type="PANTHER" id="PTHR20898:SF0">
    <property type="entry name" value="DAEDALUS ON 3-RELATED"/>
    <property type="match status" value="1"/>
</dbReference>
<evidence type="ECO:0000256" key="1">
    <source>
        <dbReference type="SAM" id="SignalP"/>
    </source>
</evidence>
<accession>A0ABD1CFS6</accession>
<feature type="chain" id="PRO_5044863685" evidence="1">
    <location>
        <begin position="21"/>
        <end position="202"/>
    </location>
</feature>
<keyword evidence="3" id="KW-1185">Reference proteome</keyword>
<name>A0ABD1CFS6_CULPP</name>
<dbReference type="AlphaFoldDB" id="A0ABD1CFS6"/>
<reference evidence="2 3" key="1">
    <citation type="submission" date="2024-05" db="EMBL/GenBank/DDBJ databases">
        <title>Culex pipiens pipiens assembly and annotation.</title>
        <authorList>
            <person name="Alout H."/>
            <person name="Durand T."/>
        </authorList>
    </citation>
    <scope>NUCLEOTIDE SEQUENCE [LARGE SCALE GENOMIC DNA]</scope>
    <source>
        <strain evidence="2">HA-2024</strain>
        <tissue evidence="2">Whole body</tissue>
    </source>
</reference>
<proteinExistence type="predicted"/>
<organism evidence="2 3">
    <name type="scientific">Culex pipiens pipiens</name>
    <name type="common">Northern house mosquito</name>
    <dbReference type="NCBI Taxonomy" id="38569"/>
    <lineage>
        <taxon>Eukaryota</taxon>
        <taxon>Metazoa</taxon>
        <taxon>Ecdysozoa</taxon>
        <taxon>Arthropoda</taxon>
        <taxon>Hexapoda</taxon>
        <taxon>Insecta</taxon>
        <taxon>Pterygota</taxon>
        <taxon>Neoptera</taxon>
        <taxon>Endopterygota</taxon>
        <taxon>Diptera</taxon>
        <taxon>Nematocera</taxon>
        <taxon>Culicoidea</taxon>
        <taxon>Culicidae</taxon>
        <taxon>Culicinae</taxon>
        <taxon>Culicini</taxon>
        <taxon>Culex</taxon>
        <taxon>Culex</taxon>
    </lineage>
</organism>
<dbReference type="PANTHER" id="PTHR20898">
    <property type="entry name" value="DAEDALUS ON 3-RELATED-RELATED"/>
    <property type="match status" value="1"/>
</dbReference>
<gene>
    <name evidence="2" type="ORF">pipiens_017665</name>
</gene>
<sequence>MNTLFYKILLITIFIQQSLEVKPPNFGTDDVRPFHIRVLRLKCLDTPYKLISLKACSVKLIRNEPTRIFLEFDMPTTLDQMFVTFNVNYRINHSYRPLLIDISTELCATLNQKPGVNPAADYVLDTIRAHVPQAVHACPYGGRYYNFSDFSLDEKYLPNTIPAGDYRIDLRVTDKRNVTMIHVQCYMAVRSKGIASLSMLDW</sequence>